<dbReference type="SMART" id="SM00382">
    <property type="entry name" value="AAA"/>
    <property type="match status" value="1"/>
</dbReference>
<evidence type="ECO:0000256" key="2">
    <source>
        <dbReference type="ARBA" id="ARBA00005417"/>
    </source>
</evidence>
<evidence type="ECO:0000256" key="1">
    <source>
        <dbReference type="ARBA" id="ARBA00004202"/>
    </source>
</evidence>
<dbReference type="GO" id="GO:0015833">
    <property type="term" value="P:peptide transport"/>
    <property type="evidence" value="ECO:0007669"/>
    <property type="project" value="InterPro"/>
</dbReference>
<keyword evidence="6" id="KW-0067">ATP-binding</keyword>
<dbReference type="RefSeq" id="WP_057864488.1">
    <property type="nucleotide sequence ID" value="NZ_AZEY01000050.1"/>
</dbReference>
<dbReference type="Gene3D" id="3.40.50.300">
    <property type="entry name" value="P-loop containing nucleotide triphosphate hydrolases"/>
    <property type="match status" value="1"/>
</dbReference>
<dbReference type="InterPro" id="IPR003593">
    <property type="entry name" value="AAA+_ATPase"/>
</dbReference>
<keyword evidence="3" id="KW-0813">Transport</keyword>
<evidence type="ECO:0000313" key="9">
    <source>
        <dbReference type="EMBL" id="KRL66083.1"/>
    </source>
</evidence>
<sequence length="354" mass="39569">MVKVIEAKKLQVTIQTNEGPLYAVRGVDLDLFQGETLALVGESGSGKSIATHSLMGLLPKNAKVTADKLAFGKTDLLNLTKSQEQQIRGAKISMIFQDPLSALNPTMRVGKQIAEALTHHQHISHHELKQRVLRQIKDVGIPNPSQTYRKYPHQLSGGQRQRILIAMALIDHPEVLIADEPTTALDVTIQAQILQLLKQQKQKYGLSMIFITHDMGVVAAIADRVAVMYAGEIIEVGTAEEIFYHPQHPYTWGLLEAVPSEQNPDEKLFTLPGTPPDLKTISKGDPFAPRNPYALDIDFEQKPPVFQLSDTHFVKSWLLDKRTPAYTPPETIQKRWQTFKARQRGRLNEASISV</sequence>
<evidence type="ECO:0000259" key="8">
    <source>
        <dbReference type="PROSITE" id="PS50893"/>
    </source>
</evidence>
<dbReference type="FunFam" id="3.40.50.300:FF:000016">
    <property type="entry name" value="Oligopeptide ABC transporter ATP-binding component"/>
    <property type="match status" value="1"/>
</dbReference>
<dbReference type="Pfam" id="PF00005">
    <property type="entry name" value="ABC_tran"/>
    <property type="match status" value="1"/>
</dbReference>
<evidence type="ECO:0000256" key="5">
    <source>
        <dbReference type="ARBA" id="ARBA00022741"/>
    </source>
</evidence>
<evidence type="ECO:0000313" key="10">
    <source>
        <dbReference type="Proteomes" id="UP000052013"/>
    </source>
</evidence>
<evidence type="ECO:0000256" key="3">
    <source>
        <dbReference type="ARBA" id="ARBA00022448"/>
    </source>
</evidence>
<dbReference type="EMBL" id="AZEY01000050">
    <property type="protein sequence ID" value="KRL66083.1"/>
    <property type="molecule type" value="Genomic_DNA"/>
</dbReference>
<dbReference type="GO" id="GO:0005886">
    <property type="term" value="C:plasma membrane"/>
    <property type="evidence" value="ECO:0007669"/>
    <property type="project" value="UniProtKB-SubCell"/>
</dbReference>
<dbReference type="InterPro" id="IPR017871">
    <property type="entry name" value="ABC_transporter-like_CS"/>
</dbReference>
<organism evidence="9 10">
    <name type="scientific">Lentilactobacillus diolivorans DSM 14421</name>
    <dbReference type="NCBI Taxonomy" id="1423739"/>
    <lineage>
        <taxon>Bacteria</taxon>
        <taxon>Bacillati</taxon>
        <taxon>Bacillota</taxon>
        <taxon>Bacilli</taxon>
        <taxon>Lactobacillales</taxon>
        <taxon>Lactobacillaceae</taxon>
        <taxon>Lentilactobacillus</taxon>
    </lineage>
</organism>
<dbReference type="PROSITE" id="PS50893">
    <property type="entry name" value="ABC_TRANSPORTER_2"/>
    <property type="match status" value="1"/>
</dbReference>
<evidence type="ECO:0000256" key="6">
    <source>
        <dbReference type="ARBA" id="ARBA00022840"/>
    </source>
</evidence>
<dbReference type="AlphaFoldDB" id="A0A0R1SJG1"/>
<dbReference type="PANTHER" id="PTHR43297">
    <property type="entry name" value="OLIGOPEPTIDE TRANSPORT ATP-BINDING PROTEIN APPD"/>
    <property type="match status" value="1"/>
</dbReference>
<dbReference type="InterPro" id="IPR013563">
    <property type="entry name" value="Oligopep_ABC_C"/>
</dbReference>
<proteinExistence type="inferred from homology"/>
<comment type="caution">
    <text evidence="9">The sequence shown here is derived from an EMBL/GenBank/DDBJ whole genome shotgun (WGS) entry which is preliminary data.</text>
</comment>
<feature type="domain" description="ABC transporter" evidence="8">
    <location>
        <begin position="2"/>
        <end position="255"/>
    </location>
</feature>
<keyword evidence="4" id="KW-1003">Cell membrane</keyword>
<dbReference type="Proteomes" id="UP000052013">
    <property type="component" value="Unassembled WGS sequence"/>
</dbReference>
<dbReference type="SUPFAM" id="SSF52540">
    <property type="entry name" value="P-loop containing nucleoside triphosphate hydrolases"/>
    <property type="match status" value="1"/>
</dbReference>
<evidence type="ECO:0000256" key="4">
    <source>
        <dbReference type="ARBA" id="ARBA00022475"/>
    </source>
</evidence>
<dbReference type="PANTHER" id="PTHR43297:SF2">
    <property type="entry name" value="DIPEPTIDE TRANSPORT ATP-BINDING PROTEIN DPPD"/>
    <property type="match status" value="1"/>
</dbReference>
<dbReference type="GO" id="GO:0016887">
    <property type="term" value="F:ATP hydrolysis activity"/>
    <property type="evidence" value="ECO:0007669"/>
    <property type="project" value="InterPro"/>
</dbReference>
<dbReference type="CDD" id="cd03257">
    <property type="entry name" value="ABC_NikE_OppD_transporters"/>
    <property type="match status" value="1"/>
</dbReference>
<comment type="subcellular location">
    <subcellularLocation>
        <location evidence="1">Cell membrane</location>
        <topology evidence="1">Peripheral membrane protein</topology>
    </subcellularLocation>
</comment>
<dbReference type="STRING" id="1423739.FC85_GL002929"/>
<dbReference type="InterPro" id="IPR050388">
    <property type="entry name" value="ABC_Ni/Peptide_Import"/>
</dbReference>
<dbReference type="PROSITE" id="PS00211">
    <property type="entry name" value="ABC_TRANSPORTER_1"/>
    <property type="match status" value="1"/>
</dbReference>
<comment type="similarity">
    <text evidence="2">Belongs to the ABC transporter superfamily.</text>
</comment>
<dbReference type="InterPro" id="IPR027417">
    <property type="entry name" value="P-loop_NTPase"/>
</dbReference>
<dbReference type="NCBIfam" id="TIGR01727">
    <property type="entry name" value="oligo_HPY"/>
    <property type="match status" value="1"/>
</dbReference>
<protein>
    <submittedName>
        <fullName evidence="9">ABC-type dipeptide oligopeptide nickel transport system protein</fullName>
    </submittedName>
</protein>
<dbReference type="Pfam" id="PF08352">
    <property type="entry name" value="oligo_HPY"/>
    <property type="match status" value="1"/>
</dbReference>
<keyword evidence="7" id="KW-0472">Membrane</keyword>
<evidence type="ECO:0000256" key="7">
    <source>
        <dbReference type="ARBA" id="ARBA00023136"/>
    </source>
</evidence>
<name>A0A0R1SJG1_9LACO</name>
<accession>A0A0R1SJG1</accession>
<dbReference type="InterPro" id="IPR003439">
    <property type="entry name" value="ABC_transporter-like_ATP-bd"/>
</dbReference>
<gene>
    <name evidence="9" type="ORF">FC85_GL002929</name>
</gene>
<dbReference type="GO" id="GO:0005524">
    <property type="term" value="F:ATP binding"/>
    <property type="evidence" value="ECO:0007669"/>
    <property type="project" value="UniProtKB-KW"/>
</dbReference>
<dbReference type="PATRIC" id="fig|1423739.3.peg.3047"/>
<keyword evidence="5" id="KW-0547">Nucleotide-binding</keyword>
<reference evidence="9 10" key="1">
    <citation type="journal article" date="2015" name="Genome Announc.">
        <title>Expanding the biotechnology potential of lactobacilli through comparative genomics of 213 strains and associated genera.</title>
        <authorList>
            <person name="Sun Z."/>
            <person name="Harris H.M."/>
            <person name="McCann A."/>
            <person name="Guo C."/>
            <person name="Argimon S."/>
            <person name="Zhang W."/>
            <person name="Yang X."/>
            <person name="Jeffery I.B."/>
            <person name="Cooney J.C."/>
            <person name="Kagawa T.F."/>
            <person name="Liu W."/>
            <person name="Song Y."/>
            <person name="Salvetti E."/>
            <person name="Wrobel A."/>
            <person name="Rasinkangas P."/>
            <person name="Parkhill J."/>
            <person name="Rea M.C."/>
            <person name="O'Sullivan O."/>
            <person name="Ritari J."/>
            <person name="Douillard F.P."/>
            <person name="Paul Ross R."/>
            <person name="Yang R."/>
            <person name="Briner A.E."/>
            <person name="Felis G.E."/>
            <person name="de Vos W.M."/>
            <person name="Barrangou R."/>
            <person name="Klaenhammer T.R."/>
            <person name="Caufield P.W."/>
            <person name="Cui Y."/>
            <person name="Zhang H."/>
            <person name="O'Toole P.W."/>
        </authorList>
    </citation>
    <scope>NUCLEOTIDE SEQUENCE [LARGE SCALE GENOMIC DNA]</scope>
    <source>
        <strain evidence="9 10">DSM 14421</strain>
    </source>
</reference>